<feature type="region of interest" description="Disordered" evidence="1">
    <location>
        <begin position="416"/>
        <end position="574"/>
    </location>
</feature>
<reference evidence="4" key="1">
    <citation type="submission" date="2023-03" db="EMBL/GenBank/DDBJ databases">
        <title>Massive genome expansion in bonnet fungi (Mycena s.s.) driven by repeated elements and novel gene families across ecological guilds.</title>
        <authorList>
            <consortium name="Lawrence Berkeley National Laboratory"/>
            <person name="Harder C.B."/>
            <person name="Miyauchi S."/>
            <person name="Viragh M."/>
            <person name="Kuo A."/>
            <person name="Thoen E."/>
            <person name="Andreopoulos B."/>
            <person name="Lu D."/>
            <person name="Skrede I."/>
            <person name="Drula E."/>
            <person name="Henrissat B."/>
            <person name="Morin E."/>
            <person name="Kohler A."/>
            <person name="Barry K."/>
            <person name="LaButti K."/>
            <person name="Morin E."/>
            <person name="Salamov A."/>
            <person name="Lipzen A."/>
            <person name="Mereny Z."/>
            <person name="Hegedus B."/>
            <person name="Baldrian P."/>
            <person name="Stursova M."/>
            <person name="Weitz H."/>
            <person name="Taylor A."/>
            <person name="Grigoriev I.V."/>
            <person name="Nagy L.G."/>
            <person name="Martin F."/>
            <person name="Kauserud H."/>
        </authorList>
    </citation>
    <scope>NUCLEOTIDE SEQUENCE</scope>
    <source>
        <strain evidence="4">9284</strain>
    </source>
</reference>
<feature type="region of interest" description="Disordered" evidence="1">
    <location>
        <begin position="141"/>
        <end position="172"/>
    </location>
</feature>
<keyword evidence="2" id="KW-0472">Membrane</keyword>
<organism evidence="4 5">
    <name type="scientific">Roridomyces roridus</name>
    <dbReference type="NCBI Taxonomy" id="1738132"/>
    <lineage>
        <taxon>Eukaryota</taxon>
        <taxon>Fungi</taxon>
        <taxon>Dikarya</taxon>
        <taxon>Basidiomycota</taxon>
        <taxon>Agaricomycotina</taxon>
        <taxon>Agaricomycetes</taxon>
        <taxon>Agaricomycetidae</taxon>
        <taxon>Agaricales</taxon>
        <taxon>Marasmiineae</taxon>
        <taxon>Mycenaceae</taxon>
        <taxon>Roridomyces</taxon>
    </lineage>
</organism>
<feature type="compositionally biased region" description="Pro residues" evidence="1">
    <location>
        <begin position="266"/>
        <end position="292"/>
    </location>
</feature>
<comment type="caution">
    <text evidence="4">The sequence shown here is derived from an EMBL/GenBank/DDBJ whole genome shotgun (WGS) entry which is preliminary data.</text>
</comment>
<keyword evidence="3" id="KW-0732">Signal</keyword>
<feature type="compositionally biased region" description="Pro residues" evidence="1">
    <location>
        <begin position="317"/>
        <end position="327"/>
    </location>
</feature>
<proteinExistence type="predicted"/>
<evidence type="ECO:0000256" key="3">
    <source>
        <dbReference type="SAM" id="SignalP"/>
    </source>
</evidence>
<dbReference type="AlphaFoldDB" id="A0AAD7F824"/>
<evidence type="ECO:0000256" key="1">
    <source>
        <dbReference type="SAM" id="MobiDB-lite"/>
    </source>
</evidence>
<evidence type="ECO:0000313" key="5">
    <source>
        <dbReference type="Proteomes" id="UP001221142"/>
    </source>
</evidence>
<feature type="signal peptide" evidence="3">
    <location>
        <begin position="1"/>
        <end position="24"/>
    </location>
</feature>
<feature type="transmembrane region" description="Helical" evidence="2">
    <location>
        <begin position="114"/>
        <end position="135"/>
    </location>
</feature>
<feature type="compositionally biased region" description="Low complexity" evidence="1">
    <location>
        <begin position="232"/>
        <end position="265"/>
    </location>
</feature>
<feature type="compositionally biased region" description="Acidic residues" evidence="1">
    <location>
        <begin position="441"/>
        <end position="450"/>
    </location>
</feature>
<keyword evidence="2" id="KW-1133">Transmembrane helix</keyword>
<name>A0AAD7F824_9AGAR</name>
<evidence type="ECO:0000256" key="2">
    <source>
        <dbReference type="SAM" id="Phobius"/>
    </source>
</evidence>
<keyword evidence="5" id="KW-1185">Reference proteome</keyword>
<dbReference type="Proteomes" id="UP001221142">
    <property type="component" value="Unassembled WGS sequence"/>
</dbReference>
<feature type="chain" id="PRO_5042223386" evidence="3">
    <location>
        <begin position="25"/>
        <end position="574"/>
    </location>
</feature>
<dbReference type="EMBL" id="JARKIF010000174">
    <property type="protein sequence ID" value="KAJ7603112.1"/>
    <property type="molecule type" value="Genomic_DNA"/>
</dbReference>
<gene>
    <name evidence="4" type="ORF">FB45DRAFT_1072124</name>
</gene>
<feature type="compositionally biased region" description="Basic and acidic residues" evidence="1">
    <location>
        <begin position="330"/>
        <end position="342"/>
    </location>
</feature>
<feature type="compositionally biased region" description="Low complexity" evidence="1">
    <location>
        <begin position="343"/>
        <end position="356"/>
    </location>
</feature>
<sequence>MLSPDKAISLLALVAALKPYPTHAAPPPVPPPTISGIDTTIHTARHRVPPPYGPDTDGVWRRMPSYTLVGSTICDTCTAAPTATVMSEEDAAFSSSIPDGWLRPSVATPGRVKLTIALSVVLAVAICIILTRFHFLRLRSQKQRRSDVEKRRHKKRSSNIDKEKSDGTAAARKWYNSMSRASARWRENTRYLAMQRRGGRRSHHLSSSSAVQTPTTARSPQASVETLVPHRSTSPTPTTSSSRSTNTLPSLSSNSPSTSSLDLSSDPPPPPAPPAYPRPPSPSPAQPPPPRNPGKLPAHLLDSDSYSYLGEVEDHPPYTPSPAPPPRAHLATDDKAILEELAARASAPPLSPLSERGAVPSEDDLEFEWAPESPKEEEAASSSQLPPPPSARPALWEKMELERAYAVHEEVDVPSYVYEEEGEAGPSTPHSALPMPSAPPFEDEDEEEFLEGSSGSRRMQASAPPFEEEEYEGGAEAGPSTGLPLRLRAREPPALEDEDEDEDSFGEPSAPPLEYDDGFEEQEDEDERQISKADLHSQEDSDSTPGDRERHAPSGPGEVHDTGWPWVPPLGGDG</sequence>
<keyword evidence="2" id="KW-0812">Transmembrane</keyword>
<feature type="compositionally biased region" description="Acidic residues" evidence="1">
    <location>
        <begin position="494"/>
        <end position="505"/>
    </location>
</feature>
<feature type="compositionally biased region" description="Polar residues" evidence="1">
    <location>
        <begin position="210"/>
        <end position="224"/>
    </location>
</feature>
<feature type="region of interest" description="Disordered" evidence="1">
    <location>
        <begin position="195"/>
        <end position="393"/>
    </location>
</feature>
<protein>
    <submittedName>
        <fullName evidence="4">Uncharacterized protein</fullName>
    </submittedName>
</protein>
<feature type="compositionally biased region" description="Basic and acidic residues" evidence="1">
    <location>
        <begin position="528"/>
        <end position="552"/>
    </location>
</feature>
<evidence type="ECO:0000313" key="4">
    <source>
        <dbReference type="EMBL" id="KAJ7603112.1"/>
    </source>
</evidence>
<accession>A0AAD7F824</accession>
<feature type="compositionally biased region" description="Acidic residues" evidence="1">
    <location>
        <begin position="514"/>
        <end position="527"/>
    </location>
</feature>